<sequence>MVPGRGTMTSSDPPGALTDAPTSGTIKRLFTEALDSRHGCNATGIAYTVMPEVNAVEEIWCKLLLNDGSVYVGAVYRPPKADAKYPNPLLDHMNLYMLGGTIIMADRYQFVHYNGYSSDTVKVLSGVPQGSVLAPLLFLLFIDDIVEAVNVEADDCMIYSEIKDIGDQVDLNSFLNNVAQWCRE</sequence>
<gene>
    <name evidence="1" type="ORF">HPB50_001302</name>
</gene>
<proteinExistence type="predicted"/>
<evidence type="ECO:0000313" key="1">
    <source>
        <dbReference type="EMBL" id="KAH6931876.1"/>
    </source>
</evidence>
<organism evidence="1 2">
    <name type="scientific">Hyalomma asiaticum</name>
    <name type="common">Tick</name>
    <dbReference type="NCBI Taxonomy" id="266040"/>
    <lineage>
        <taxon>Eukaryota</taxon>
        <taxon>Metazoa</taxon>
        <taxon>Ecdysozoa</taxon>
        <taxon>Arthropoda</taxon>
        <taxon>Chelicerata</taxon>
        <taxon>Arachnida</taxon>
        <taxon>Acari</taxon>
        <taxon>Parasitiformes</taxon>
        <taxon>Ixodida</taxon>
        <taxon>Ixodoidea</taxon>
        <taxon>Ixodidae</taxon>
        <taxon>Hyalomminae</taxon>
        <taxon>Hyalomma</taxon>
    </lineage>
</organism>
<evidence type="ECO:0000313" key="2">
    <source>
        <dbReference type="Proteomes" id="UP000821845"/>
    </source>
</evidence>
<keyword evidence="2" id="KW-1185">Reference proteome</keyword>
<dbReference type="Proteomes" id="UP000821845">
    <property type="component" value="Chromosome 4"/>
</dbReference>
<comment type="caution">
    <text evidence="1">The sequence shown here is derived from an EMBL/GenBank/DDBJ whole genome shotgun (WGS) entry which is preliminary data.</text>
</comment>
<accession>A0ACB7SAA2</accession>
<protein>
    <submittedName>
        <fullName evidence="1">Uncharacterized protein</fullName>
    </submittedName>
</protein>
<reference evidence="1" key="1">
    <citation type="submission" date="2020-05" db="EMBL/GenBank/DDBJ databases">
        <title>Large-scale comparative analyses of tick genomes elucidate their genetic diversity and vector capacities.</title>
        <authorList>
            <person name="Jia N."/>
            <person name="Wang J."/>
            <person name="Shi W."/>
            <person name="Du L."/>
            <person name="Sun Y."/>
            <person name="Zhan W."/>
            <person name="Jiang J."/>
            <person name="Wang Q."/>
            <person name="Zhang B."/>
            <person name="Ji P."/>
            <person name="Sakyi L.B."/>
            <person name="Cui X."/>
            <person name="Yuan T."/>
            <person name="Jiang B."/>
            <person name="Yang W."/>
            <person name="Lam T.T.-Y."/>
            <person name="Chang Q."/>
            <person name="Ding S."/>
            <person name="Wang X."/>
            <person name="Zhu J."/>
            <person name="Ruan X."/>
            <person name="Zhao L."/>
            <person name="Wei J."/>
            <person name="Que T."/>
            <person name="Du C."/>
            <person name="Cheng J."/>
            <person name="Dai P."/>
            <person name="Han X."/>
            <person name="Huang E."/>
            <person name="Gao Y."/>
            <person name="Liu J."/>
            <person name="Shao H."/>
            <person name="Ye R."/>
            <person name="Li L."/>
            <person name="Wei W."/>
            <person name="Wang X."/>
            <person name="Wang C."/>
            <person name="Yang T."/>
            <person name="Huo Q."/>
            <person name="Li W."/>
            <person name="Guo W."/>
            <person name="Chen H."/>
            <person name="Zhou L."/>
            <person name="Ni X."/>
            <person name="Tian J."/>
            <person name="Zhou Y."/>
            <person name="Sheng Y."/>
            <person name="Liu T."/>
            <person name="Pan Y."/>
            <person name="Xia L."/>
            <person name="Li J."/>
            <person name="Zhao F."/>
            <person name="Cao W."/>
        </authorList>
    </citation>
    <scope>NUCLEOTIDE SEQUENCE</scope>
    <source>
        <strain evidence="1">Hyas-2018</strain>
    </source>
</reference>
<dbReference type="EMBL" id="CM023484">
    <property type="protein sequence ID" value="KAH6931876.1"/>
    <property type="molecule type" value="Genomic_DNA"/>
</dbReference>
<name>A0ACB7SAA2_HYAAI</name>